<dbReference type="EMBL" id="JABCIY010000062">
    <property type="protein sequence ID" value="KAF7194300.1"/>
    <property type="molecule type" value="Genomic_DNA"/>
</dbReference>
<sequence>MGQFYEVIPENIYSWILQQQMLWVSTAPLSANGHINVSPKGGQYFGLVDNKTFWYMDLSGSGCETISHLRENGRITVMFNEFKGSPRIVRLWGYGRILERETTEFDDFVARESIKTIPATRSIIIVDVHQVGSSCGYSVPFYEFKEYRKTLNQVFEKRKEKFDGGKKEESMPRYWAYKNAWSMDGLPGMQAGLDCGARENVEPISKMIGPFAPAAPFGPKSHKLSNQIRYQVAKLSTTQMQLKSVLLVVLLAFVMGMTVATYWPMIAASQRSKMSRIMM</sequence>
<protein>
    <submittedName>
        <fullName evidence="3">Pyridoxamine 5'-phosphate oxidase family protein ustO</fullName>
    </submittedName>
</protein>
<dbReference type="Gene3D" id="2.30.110.10">
    <property type="entry name" value="Electron Transport, Fmn-binding Protein, Chain A"/>
    <property type="match status" value="1"/>
</dbReference>
<keyword evidence="1" id="KW-0812">Transmembrane</keyword>
<organism evidence="3 4">
    <name type="scientific">Pseudocercospora fuligena</name>
    <dbReference type="NCBI Taxonomy" id="685502"/>
    <lineage>
        <taxon>Eukaryota</taxon>
        <taxon>Fungi</taxon>
        <taxon>Dikarya</taxon>
        <taxon>Ascomycota</taxon>
        <taxon>Pezizomycotina</taxon>
        <taxon>Dothideomycetes</taxon>
        <taxon>Dothideomycetidae</taxon>
        <taxon>Mycosphaerellales</taxon>
        <taxon>Mycosphaerellaceae</taxon>
        <taxon>Pseudocercospora</taxon>
    </lineage>
</organism>
<dbReference type="Proteomes" id="UP000660729">
    <property type="component" value="Unassembled WGS sequence"/>
</dbReference>
<dbReference type="PANTHER" id="PTHR39336:SF3">
    <property type="entry name" value="PYRIDOXAMINE PHOSPHATE OXIDASE"/>
    <property type="match status" value="1"/>
</dbReference>
<proteinExistence type="predicted"/>
<dbReference type="AlphaFoldDB" id="A0A8H6VPL2"/>
<keyword evidence="1" id="KW-1133">Transmembrane helix</keyword>
<feature type="transmembrane region" description="Helical" evidence="1">
    <location>
        <begin position="245"/>
        <end position="269"/>
    </location>
</feature>
<dbReference type="OrthoDB" id="539398at2759"/>
<name>A0A8H6VPL2_9PEZI</name>
<dbReference type="PANTHER" id="PTHR39336">
    <property type="entry name" value="PYRIDOXAMINE PHOSPHATE OXIDASE FAMILY PROTEIN (AFU_ORTHOLOGUE AFUA_6G11440)"/>
    <property type="match status" value="1"/>
</dbReference>
<accession>A0A8H6VPL2</accession>
<keyword evidence="1" id="KW-0472">Membrane</keyword>
<dbReference type="Pfam" id="PF01243">
    <property type="entry name" value="PNPOx_N"/>
    <property type="match status" value="1"/>
</dbReference>
<evidence type="ECO:0000313" key="3">
    <source>
        <dbReference type="EMBL" id="KAF7194300.1"/>
    </source>
</evidence>
<feature type="domain" description="Pyridoxamine 5'-phosphate oxidase N-terminal" evidence="2">
    <location>
        <begin position="9"/>
        <end position="132"/>
    </location>
</feature>
<reference evidence="3" key="1">
    <citation type="submission" date="2020-04" db="EMBL/GenBank/DDBJ databases">
        <title>Draft genome resource of the tomato pathogen Pseudocercospora fuligena.</title>
        <authorList>
            <person name="Zaccaron A."/>
        </authorList>
    </citation>
    <scope>NUCLEOTIDE SEQUENCE</scope>
    <source>
        <strain evidence="3">PF001</strain>
    </source>
</reference>
<dbReference type="InterPro" id="IPR012349">
    <property type="entry name" value="Split_barrel_FMN-bd"/>
</dbReference>
<gene>
    <name evidence="3" type="ORF">HII31_04333</name>
</gene>
<dbReference type="InterPro" id="IPR011576">
    <property type="entry name" value="Pyridox_Oxase_N"/>
</dbReference>
<evidence type="ECO:0000313" key="4">
    <source>
        <dbReference type="Proteomes" id="UP000660729"/>
    </source>
</evidence>
<comment type="caution">
    <text evidence="3">The sequence shown here is derived from an EMBL/GenBank/DDBJ whole genome shotgun (WGS) entry which is preliminary data.</text>
</comment>
<keyword evidence="4" id="KW-1185">Reference proteome</keyword>
<evidence type="ECO:0000259" key="2">
    <source>
        <dbReference type="Pfam" id="PF01243"/>
    </source>
</evidence>
<evidence type="ECO:0000256" key="1">
    <source>
        <dbReference type="SAM" id="Phobius"/>
    </source>
</evidence>
<dbReference type="SUPFAM" id="SSF50475">
    <property type="entry name" value="FMN-binding split barrel"/>
    <property type="match status" value="1"/>
</dbReference>